<dbReference type="CDD" id="cd23703">
    <property type="entry name" value="mS26_PET12"/>
    <property type="match status" value="1"/>
</dbReference>
<reference evidence="1 2" key="1">
    <citation type="journal article" date="2018" name="Sci. Rep.">
        <title>Comparative genomics provides insights into the lifestyle and reveals functional heterogeneity of dark septate endophytic fungi.</title>
        <authorList>
            <person name="Knapp D.G."/>
            <person name="Nemeth J.B."/>
            <person name="Barry K."/>
            <person name="Hainaut M."/>
            <person name="Henrissat B."/>
            <person name="Johnson J."/>
            <person name="Kuo A."/>
            <person name="Lim J.H.P."/>
            <person name="Lipzen A."/>
            <person name="Nolan M."/>
            <person name="Ohm R.A."/>
            <person name="Tamas L."/>
            <person name="Grigoriev I.V."/>
            <person name="Spatafora J.W."/>
            <person name="Nagy L.G."/>
            <person name="Kovacs G.M."/>
        </authorList>
    </citation>
    <scope>NUCLEOTIDE SEQUENCE [LARGE SCALE GENOMIC DNA]</scope>
    <source>
        <strain evidence="1 2">DSE2036</strain>
    </source>
</reference>
<dbReference type="InterPro" id="IPR058940">
    <property type="entry name" value="mS26_fungi"/>
</dbReference>
<name>A0A2V1DYD7_9PLEO</name>
<evidence type="ECO:0000313" key="2">
    <source>
        <dbReference type="Proteomes" id="UP000244855"/>
    </source>
</evidence>
<accession>A0A2V1DYD7</accession>
<protein>
    <submittedName>
        <fullName evidence="1">Uncharacterized protein</fullName>
    </submittedName>
</protein>
<dbReference type="OrthoDB" id="5223508at2759"/>
<keyword evidence="2" id="KW-1185">Reference proteome</keyword>
<proteinExistence type="predicted"/>
<dbReference type="Pfam" id="PF26163">
    <property type="entry name" value="mS26"/>
    <property type="match status" value="1"/>
</dbReference>
<dbReference type="AlphaFoldDB" id="A0A2V1DYD7"/>
<dbReference type="Proteomes" id="UP000244855">
    <property type="component" value="Unassembled WGS sequence"/>
</dbReference>
<gene>
    <name evidence="1" type="ORF">DM02DRAFT_613036</name>
</gene>
<dbReference type="STRING" id="97972.A0A2V1DYD7"/>
<organism evidence="1 2">
    <name type="scientific">Periconia macrospinosa</name>
    <dbReference type="NCBI Taxonomy" id="97972"/>
    <lineage>
        <taxon>Eukaryota</taxon>
        <taxon>Fungi</taxon>
        <taxon>Dikarya</taxon>
        <taxon>Ascomycota</taxon>
        <taxon>Pezizomycotina</taxon>
        <taxon>Dothideomycetes</taxon>
        <taxon>Pleosporomycetidae</taxon>
        <taxon>Pleosporales</taxon>
        <taxon>Massarineae</taxon>
        <taxon>Periconiaceae</taxon>
        <taxon>Periconia</taxon>
    </lineage>
</organism>
<sequence length="307" mass="34390">MPPRIPVRFPWASGYPAVTTNGLNSSLSIRAFSSTTPTLALGPESPNFIEVPKPVQPTWVQEPRLKGHLPIPRDIFKTRSSVPKQSDKFIARATKAPAKAKLPGPYSKDAEYTLYKQRLAEIRRQNLESGVKALYERKSTAERIERDIMKKESRQRIALATAPPRTVDVLTQTSVSKSVRDFLSDGLSNTPSGAVMKARRNAFTRRMRKQDAVRQSRVHDLYTNARKFIVDEQQLDEAIDEAFGTDDKPVRWDLNGRVDPSKTGMSPWQGGNIPEGMREKLQKLDQGVGLAKDRIKKIAETLTGGKL</sequence>
<dbReference type="EMBL" id="KZ805344">
    <property type="protein sequence ID" value="PVI02344.1"/>
    <property type="molecule type" value="Genomic_DNA"/>
</dbReference>
<evidence type="ECO:0000313" key="1">
    <source>
        <dbReference type="EMBL" id="PVI02344.1"/>
    </source>
</evidence>